<evidence type="ECO:0000256" key="7">
    <source>
        <dbReference type="ARBA" id="ARBA00023136"/>
    </source>
</evidence>
<evidence type="ECO:0000256" key="3">
    <source>
        <dbReference type="ARBA" id="ARBA00008090"/>
    </source>
</evidence>
<dbReference type="GO" id="GO:0048471">
    <property type="term" value="C:perinuclear region of cytoplasm"/>
    <property type="evidence" value="ECO:0007669"/>
    <property type="project" value="UniProtKB-SubCell"/>
</dbReference>
<evidence type="ECO:0000313" key="15">
    <source>
        <dbReference type="Proteomes" id="UP001208570"/>
    </source>
</evidence>
<evidence type="ECO:0000256" key="11">
    <source>
        <dbReference type="ARBA" id="ARBA00046593"/>
    </source>
</evidence>
<name>A0AAD9JII7_9ANNE</name>
<keyword evidence="4" id="KW-0963">Cytoplasm</keyword>
<keyword evidence="7 13" id="KW-0472">Membrane</keyword>
<comment type="subunit">
    <text evidence="11">Interacts with BRI3BP. Interacts with MGAT1 and IFITM3.</text>
</comment>
<comment type="similarity">
    <text evidence="3">Belongs to the BRI3 family.</text>
</comment>
<comment type="subcellular location">
    <subcellularLocation>
        <location evidence="2">Cytoplasm</location>
        <location evidence="2">Perinuclear region</location>
    </subcellularLocation>
    <subcellularLocation>
        <location evidence="1">Lysosome membrane</location>
        <topology evidence="1">Multi-pass membrane protein</topology>
    </subcellularLocation>
</comment>
<proteinExistence type="inferred from homology"/>
<evidence type="ECO:0000256" key="13">
    <source>
        <dbReference type="SAM" id="Phobius"/>
    </source>
</evidence>
<dbReference type="InterPro" id="IPR019317">
    <property type="entry name" value="BRI3"/>
</dbReference>
<evidence type="ECO:0000256" key="4">
    <source>
        <dbReference type="ARBA" id="ARBA00022490"/>
    </source>
</evidence>
<dbReference type="EMBL" id="JAODUP010000290">
    <property type="protein sequence ID" value="KAK2153661.1"/>
    <property type="molecule type" value="Genomic_DNA"/>
</dbReference>
<keyword evidence="15" id="KW-1185">Reference proteome</keyword>
<feature type="region of interest" description="Disordered" evidence="12">
    <location>
        <begin position="26"/>
        <end position="45"/>
    </location>
</feature>
<dbReference type="AlphaFoldDB" id="A0AAD9JII7"/>
<evidence type="ECO:0000256" key="1">
    <source>
        <dbReference type="ARBA" id="ARBA00004155"/>
    </source>
</evidence>
<dbReference type="Pfam" id="PF10164">
    <property type="entry name" value="BRI3"/>
    <property type="match status" value="1"/>
</dbReference>
<evidence type="ECO:0000256" key="10">
    <source>
        <dbReference type="ARBA" id="ARBA00035449"/>
    </source>
</evidence>
<reference evidence="14" key="1">
    <citation type="journal article" date="2023" name="Mol. Biol. Evol.">
        <title>Third-Generation Sequencing Reveals the Adaptive Role of the Epigenome in Three Deep-Sea Polychaetes.</title>
        <authorList>
            <person name="Perez M."/>
            <person name="Aroh O."/>
            <person name="Sun Y."/>
            <person name="Lan Y."/>
            <person name="Juniper S.K."/>
            <person name="Young C.R."/>
            <person name="Angers B."/>
            <person name="Qian P.Y."/>
        </authorList>
    </citation>
    <scope>NUCLEOTIDE SEQUENCE</scope>
    <source>
        <strain evidence="14">P08H-3</strain>
    </source>
</reference>
<comment type="caution">
    <text evidence="14">The sequence shown here is derived from an EMBL/GenBank/DDBJ whole genome shotgun (WGS) entry which is preliminary data.</text>
</comment>
<evidence type="ECO:0000313" key="14">
    <source>
        <dbReference type="EMBL" id="KAK2153661.1"/>
    </source>
</evidence>
<feature type="compositionally biased region" description="Pro residues" evidence="12">
    <location>
        <begin position="29"/>
        <end position="44"/>
    </location>
</feature>
<dbReference type="PANTHER" id="PTHR13551">
    <property type="entry name" value="BRAIN PROTEIN I3"/>
    <property type="match status" value="1"/>
</dbReference>
<organism evidence="14 15">
    <name type="scientific">Paralvinella palmiformis</name>
    <dbReference type="NCBI Taxonomy" id="53620"/>
    <lineage>
        <taxon>Eukaryota</taxon>
        <taxon>Metazoa</taxon>
        <taxon>Spiralia</taxon>
        <taxon>Lophotrochozoa</taxon>
        <taxon>Annelida</taxon>
        <taxon>Polychaeta</taxon>
        <taxon>Sedentaria</taxon>
        <taxon>Canalipalpata</taxon>
        <taxon>Terebellida</taxon>
        <taxon>Terebelliformia</taxon>
        <taxon>Alvinellidae</taxon>
        <taxon>Paralvinella</taxon>
    </lineage>
</organism>
<keyword evidence="5 13" id="KW-0812">Transmembrane</keyword>
<accession>A0AAD9JII7</accession>
<evidence type="ECO:0000256" key="8">
    <source>
        <dbReference type="ARBA" id="ARBA00023228"/>
    </source>
</evidence>
<evidence type="ECO:0000256" key="6">
    <source>
        <dbReference type="ARBA" id="ARBA00022989"/>
    </source>
</evidence>
<evidence type="ECO:0000256" key="12">
    <source>
        <dbReference type="SAM" id="MobiDB-lite"/>
    </source>
</evidence>
<keyword evidence="8" id="KW-0458">Lysosome</keyword>
<evidence type="ECO:0000256" key="2">
    <source>
        <dbReference type="ARBA" id="ARBA00004556"/>
    </source>
</evidence>
<feature type="transmembrane region" description="Helical" evidence="13">
    <location>
        <begin position="56"/>
        <end position="78"/>
    </location>
</feature>
<dbReference type="Proteomes" id="UP001208570">
    <property type="component" value="Unassembled WGS sequence"/>
</dbReference>
<keyword evidence="6 13" id="KW-1133">Transmembrane helix</keyword>
<sequence>MHLNIKVEGLGLPSYHWRIHQNMSDHSPLLPPAGPSQPPPPYAPPAGQVGVLEDDFTCLGICCGILFFPLGLICCLLMRQRRCPNCGAIFG</sequence>
<dbReference type="GO" id="GO:0005765">
    <property type="term" value="C:lysosomal membrane"/>
    <property type="evidence" value="ECO:0007669"/>
    <property type="project" value="UniProtKB-SubCell"/>
</dbReference>
<gene>
    <name evidence="14" type="ORF">LSH36_290g03016</name>
</gene>
<evidence type="ECO:0000256" key="5">
    <source>
        <dbReference type="ARBA" id="ARBA00022692"/>
    </source>
</evidence>
<protein>
    <recommendedName>
        <fullName evidence="9">Membrane protein BRI3</fullName>
    </recommendedName>
    <alternativeName>
        <fullName evidence="10">Brain protein I3</fullName>
    </alternativeName>
</protein>
<dbReference type="PANTHER" id="PTHR13551:SF1">
    <property type="entry name" value="MEMBRANE PROTEIN BRI3"/>
    <property type="match status" value="1"/>
</dbReference>
<evidence type="ECO:0000256" key="9">
    <source>
        <dbReference type="ARBA" id="ARBA00035284"/>
    </source>
</evidence>